<evidence type="ECO:0000256" key="1">
    <source>
        <dbReference type="SAM" id="Phobius"/>
    </source>
</evidence>
<proteinExistence type="predicted"/>
<evidence type="ECO:0000313" key="2">
    <source>
        <dbReference type="EMBL" id="GFP87743.1"/>
    </source>
</evidence>
<accession>A0A830BUW1</accession>
<feature type="transmembrane region" description="Helical" evidence="1">
    <location>
        <begin position="71"/>
        <end position="91"/>
    </location>
</feature>
<dbReference type="EMBL" id="BMAC01000153">
    <property type="protein sequence ID" value="GFP87743.1"/>
    <property type="molecule type" value="Genomic_DNA"/>
</dbReference>
<feature type="transmembrane region" description="Helical" evidence="1">
    <location>
        <begin position="46"/>
        <end position="65"/>
    </location>
</feature>
<protein>
    <submittedName>
        <fullName evidence="2">Uncharacterized protein</fullName>
    </submittedName>
</protein>
<dbReference type="Proteomes" id="UP000653305">
    <property type="component" value="Unassembled WGS sequence"/>
</dbReference>
<gene>
    <name evidence="2" type="ORF">PHJA_000918000</name>
</gene>
<organism evidence="2 3">
    <name type="scientific">Phtheirospermum japonicum</name>
    <dbReference type="NCBI Taxonomy" id="374723"/>
    <lineage>
        <taxon>Eukaryota</taxon>
        <taxon>Viridiplantae</taxon>
        <taxon>Streptophyta</taxon>
        <taxon>Embryophyta</taxon>
        <taxon>Tracheophyta</taxon>
        <taxon>Spermatophyta</taxon>
        <taxon>Magnoliopsida</taxon>
        <taxon>eudicotyledons</taxon>
        <taxon>Gunneridae</taxon>
        <taxon>Pentapetalae</taxon>
        <taxon>asterids</taxon>
        <taxon>lamiids</taxon>
        <taxon>Lamiales</taxon>
        <taxon>Orobanchaceae</taxon>
        <taxon>Orobanchaceae incertae sedis</taxon>
        <taxon>Phtheirospermum</taxon>
    </lineage>
</organism>
<comment type="caution">
    <text evidence="2">The sequence shown here is derived from an EMBL/GenBank/DDBJ whole genome shotgun (WGS) entry which is preliminary data.</text>
</comment>
<keyword evidence="1" id="KW-0472">Membrane</keyword>
<name>A0A830BUW1_9LAMI</name>
<sequence length="109" mass="12178">MASNKCFMLLRIRGFFFLISLNLKDDDCGLIINPALVRRVVLNREFVCGFFLLGCVCAIYLHLPFTLNDLSINNILSFILLQISVGILTVGKLGNVPLTFMAGVCEYDN</sequence>
<evidence type="ECO:0000313" key="3">
    <source>
        <dbReference type="Proteomes" id="UP000653305"/>
    </source>
</evidence>
<keyword evidence="1" id="KW-0812">Transmembrane</keyword>
<keyword evidence="3" id="KW-1185">Reference proteome</keyword>
<dbReference type="AlphaFoldDB" id="A0A830BUW1"/>
<keyword evidence="1" id="KW-1133">Transmembrane helix</keyword>
<reference evidence="2" key="1">
    <citation type="submission" date="2020-07" db="EMBL/GenBank/DDBJ databases">
        <title>Ethylene signaling mediates host invasion by parasitic plants.</title>
        <authorList>
            <person name="Yoshida S."/>
        </authorList>
    </citation>
    <scope>NUCLEOTIDE SEQUENCE</scope>
    <source>
        <strain evidence="2">Okayama</strain>
    </source>
</reference>